<dbReference type="AlphaFoldDB" id="A0A9D5R8M6"/>
<dbReference type="InterPro" id="IPR002528">
    <property type="entry name" value="MATE_fam"/>
</dbReference>
<feature type="transmembrane region" description="Helical" evidence="7">
    <location>
        <begin position="54"/>
        <end position="76"/>
    </location>
</feature>
<feature type="transmembrane region" description="Helical" evidence="7">
    <location>
        <begin position="132"/>
        <end position="151"/>
    </location>
</feature>
<dbReference type="InterPro" id="IPR051327">
    <property type="entry name" value="MATE_MepA_subfamily"/>
</dbReference>
<keyword evidence="3" id="KW-1003">Cell membrane</keyword>
<feature type="transmembrane region" description="Helical" evidence="7">
    <location>
        <begin position="88"/>
        <end position="112"/>
    </location>
</feature>
<evidence type="ECO:0000256" key="6">
    <source>
        <dbReference type="ARBA" id="ARBA00023136"/>
    </source>
</evidence>
<dbReference type="EMBL" id="JADCKB010000011">
    <property type="protein sequence ID" value="MBE5040150.1"/>
    <property type="molecule type" value="Genomic_DNA"/>
</dbReference>
<dbReference type="GO" id="GO:0042910">
    <property type="term" value="F:xenobiotic transmembrane transporter activity"/>
    <property type="evidence" value="ECO:0007669"/>
    <property type="project" value="InterPro"/>
</dbReference>
<dbReference type="PANTHER" id="PTHR43823">
    <property type="entry name" value="SPORULATION PROTEIN YKVU"/>
    <property type="match status" value="1"/>
</dbReference>
<reference evidence="8" key="1">
    <citation type="submission" date="2020-10" db="EMBL/GenBank/DDBJ databases">
        <title>ChiBAC.</title>
        <authorList>
            <person name="Zenner C."/>
            <person name="Hitch T.C.A."/>
            <person name="Clavel T."/>
        </authorList>
    </citation>
    <scope>NUCLEOTIDE SEQUENCE</scope>
    <source>
        <strain evidence="8">DSM 107454</strain>
    </source>
</reference>
<organism evidence="8 9">
    <name type="scientific">Ructibacterium gallinarum</name>
    <dbReference type="NCBI Taxonomy" id="2779355"/>
    <lineage>
        <taxon>Bacteria</taxon>
        <taxon>Bacillati</taxon>
        <taxon>Bacillota</taxon>
        <taxon>Clostridia</taxon>
        <taxon>Eubacteriales</taxon>
        <taxon>Oscillospiraceae</taxon>
        <taxon>Ructibacterium</taxon>
    </lineage>
</organism>
<dbReference type="PANTHER" id="PTHR43823:SF3">
    <property type="entry name" value="MULTIDRUG EXPORT PROTEIN MEPA"/>
    <property type="match status" value="1"/>
</dbReference>
<proteinExistence type="predicted"/>
<feature type="transmembrane region" description="Helical" evidence="7">
    <location>
        <begin position="276"/>
        <end position="297"/>
    </location>
</feature>
<dbReference type="Pfam" id="PF01554">
    <property type="entry name" value="MatE"/>
    <property type="match status" value="2"/>
</dbReference>
<evidence type="ECO:0000256" key="2">
    <source>
        <dbReference type="ARBA" id="ARBA00022448"/>
    </source>
</evidence>
<feature type="transmembrane region" description="Helical" evidence="7">
    <location>
        <begin position="384"/>
        <end position="408"/>
    </location>
</feature>
<gene>
    <name evidence="8" type="ORF">INF28_06710</name>
</gene>
<feature type="transmembrane region" description="Helical" evidence="7">
    <location>
        <begin position="357"/>
        <end position="377"/>
    </location>
</feature>
<dbReference type="GO" id="GO:0005886">
    <property type="term" value="C:plasma membrane"/>
    <property type="evidence" value="ECO:0007669"/>
    <property type="project" value="UniProtKB-SubCell"/>
</dbReference>
<evidence type="ECO:0000256" key="4">
    <source>
        <dbReference type="ARBA" id="ARBA00022692"/>
    </source>
</evidence>
<dbReference type="GO" id="GO:0015297">
    <property type="term" value="F:antiporter activity"/>
    <property type="evidence" value="ECO:0007669"/>
    <property type="project" value="InterPro"/>
</dbReference>
<evidence type="ECO:0000313" key="9">
    <source>
        <dbReference type="Proteomes" id="UP000806542"/>
    </source>
</evidence>
<comment type="subcellular location">
    <subcellularLocation>
        <location evidence="1">Cell membrane</location>
        <topology evidence="1">Multi-pass membrane protein</topology>
    </subcellularLocation>
</comment>
<keyword evidence="5 7" id="KW-1133">Transmembrane helix</keyword>
<evidence type="ECO:0000313" key="8">
    <source>
        <dbReference type="EMBL" id="MBE5040150.1"/>
    </source>
</evidence>
<keyword evidence="2" id="KW-0813">Transport</keyword>
<name>A0A9D5R8M6_9FIRM</name>
<dbReference type="PIRSF" id="PIRSF006603">
    <property type="entry name" value="DinF"/>
    <property type="match status" value="1"/>
</dbReference>
<keyword evidence="6 7" id="KW-0472">Membrane</keyword>
<protein>
    <submittedName>
        <fullName evidence="8">Polysaccharide biosynthesis C-terminal domain-containing protein</fullName>
    </submittedName>
</protein>
<accession>A0A9D5R8M6</accession>
<evidence type="ECO:0000256" key="3">
    <source>
        <dbReference type="ARBA" id="ARBA00022475"/>
    </source>
</evidence>
<feature type="transmembrane region" description="Helical" evidence="7">
    <location>
        <begin position="414"/>
        <end position="434"/>
    </location>
</feature>
<feature type="transmembrane region" description="Helical" evidence="7">
    <location>
        <begin position="163"/>
        <end position="186"/>
    </location>
</feature>
<feature type="transmembrane region" description="Helical" evidence="7">
    <location>
        <begin position="12"/>
        <end position="34"/>
    </location>
</feature>
<feature type="transmembrane region" description="Helical" evidence="7">
    <location>
        <begin position="318"/>
        <end position="345"/>
    </location>
</feature>
<feature type="transmembrane region" description="Helical" evidence="7">
    <location>
        <begin position="192"/>
        <end position="212"/>
    </location>
</feature>
<dbReference type="Proteomes" id="UP000806542">
    <property type="component" value="Unassembled WGS sequence"/>
</dbReference>
<evidence type="ECO:0000256" key="5">
    <source>
        <dbReference type="ARBA" id="ARBA00022989"/>
    </source>
</evidence>
<keyword evidence="9" id="KW-1185">Reference proteome</keyword>
<evidence type="ECO:0000256" key="1">
    <source>
        <dbReference type="ARBA" id="ARBA00004651"/>
    </source>
</evidence>
<comment type="caution">
    <text evidence="8">The sequence shown here is derived from an EMBL/GenBank/DDBJ whole genome shotgun (WGS) entry which is preliminary data.</text>
</comment>
<keyword evidence="4 7" id="KW-0812">Transmembrane</keyword>
<dbReference type="InterPro" id="IPR048279">
    <property type="entry name" value="MdtK-like"/>
</dbReference>
<sequence>MRIQLSDHFTFMRLIKFVFPSVMMMLFTSIYGVIDGLFVSNFAGKTPFAAINLIMPLLMGLGTIGFMIGTGGSAIVSKTLGKGDRNKANRYFSALVWSTIIIGLLLTIPGLIWLRPIAAALGAEEQMMNDCIIYGSILLSFQTAFMLQNVFQSFFITAEKPTLGLGITVTAGCTNIVLDALFVAVFHWGTAGAAAATVISQCVGGILPLFYFARKNDSLLQIVKPAFELNMLIKVCTNGSSELMTNLSLSLVNILYNFQLIKMAGENGIAAYGVIMYVNFIFLAVFIGYSIGIAPVIGFHYGEENHNELKNLLRKSMVLIGAAGIFLTCFAELLAKPLSLIFVSYDKTLLIMTCRGFQIYSISFLITGFNIFGSAFFTALNNGFVSAAISFLRTLLFQVICILFLPVLWGIDGIWLAITFAEISAAAVTFFFLVNKRKVYSYN</sequence>
<evidence type="ECO:0000256" key="7">
    <source>
        <dbReference type="SAM" id="Phobius"/>
    </source>
</evidence>